<keyword evidence="3" id="KW-0694">RNA-binding</keyword>
<feature type="non-terminal residue" evidence="6">
    <location>
        <position position="1"/>
    </location>
</feature>
<dbReference type="Proteomes" id="UP000789901">
    <property type="component" value="Unassembled WGS sequence"/>
</dbReference>
<evidence type="ECO:0000259" key="5">
    <source>
        <dbReference type="Pfam" id="PF08662"/>
    </source>
</evidence>
<evidence type="ECO:0000313" key="6">
    <source>
        <dbReference type="EMBL" id="CAG8830875.1"/>
    </source>
</evidence>
<sequence length="427" mass="49489">QFPQSIEDLDFSDIEENIKKIFKNAGNIKDIDMPMNPDPKIGNLTSKGRVQETEEEKFVEKNWTETYVQWSPLGTYLATFHHQGIALWDFSPNGKYLVTWSNEPITLGPNGGAGTPFGPEDEDAKLLFGLFMVGQQGQQRQQVLSVYETPSMGLVGNKSIKIEGLIDFEWAPAFDKEKEKDKHSGEKKQREELLSYWTPEIGNQPALDRHTKTKKSTFSNLEIFRVREKDIPIEVIEGERFAIIATSDPNYGQTNTRWRDLKNGVSFYYLETDKGDSVGTANFKLMKTLEKKTSNIIYWSPQGRHKESAKADPACLQLMFTQEHYGVTDVEWDPIDRYVITSSSFWRYKSNKKNLSEYSKLFDKEDEYARLKLSKGQIELQRRLMEELNAWRGRVKKICQRKGKMLVFLQKVPSFDNIAKFEFKEHR</sequence>
<evidence type="ECO:0000256" key="2">
    <source>
        <dbReference type="ARBA" id="ARBA00022540"/>
    </source>
</evidence>
<accession>A0ABN7WGF9</accession>
<proteinExistence type="predicted"/>
<comment type="caution">
    <text evidence="6">The sequence shown here is derived from an EMBL/GenBank/DDBJ whole genome shotgun (WGS) entry which is preliminary data.</text>
</comment>
<gene>
    <name evidence="6" type="ORF">GMARGA_LOCUS30477</name>
</gene>
<dbReference type="Pfam" id="PF08662">
    <property type="entry name" value="eIF2A"/>
    <property type="match status" value="1"/>
</dbReference>
<evidence type="ECO:0000256" key="1">
    <source>
        <dbReference type="ARBA" id="ARBA00022490"/>
    </source>
</evidence>
<keyword evidence="4" id="KW-0648">Protein biosynthesis</keyword>
<keyword evidence="1" id="KW-0963">Cytoplasm</keyword>
<keyword evidence="2" id="KW-0396">Initiation factor</keyword>
<protein>
    <submittedName>
        <fullName evidence="6">33355_t:CDS:1</fullName>
    </submittedName>
</protein>
<dbReference type="PANTHER" id="PTHR14068">
    <property type="entry name" value="EUKARYOTIC TRANSLATION INITIATION FACTOR 3 EIF3 -RELATED"/>
    <property type="match status" value="1"/>
</dbReference>
<dbReference type="PANTHER" id="PTHR14068:SF0">
    <property type="entry name" value="EUKARYOTIC TRANSLATION INITIATION FACTOR 3 SUBUNIT B"/>
    <property type="match status" value="1"/>
</dbReference>
<organism evidence="6 7">
    <name type="scientific">Gigaspora margarita</name>
    <dbReference type="NCBI Taxonomy" id="4874"/>
    <lineage>
        <taxon>Eukaryota</taxon>
        <taxon>Fungi</taxon>
        <taxon>Fungi incertae sedis</taxon>
        <taxon>Mucoromycota</taxon>
        <taxon>Glomeromycotina</taxon>
        <taxon>Glomeromycetes</taxon>
        <taxon>Diversisporales</taxon>
        <taxon>Gigasporaceae</taxon>
        <taxon>Gigaspora</taxon>
    </lineage>
</organism>
<name>A0ABN7WGF9_GIGMA</name>
<keyword evidence="7" id="KW-1185">Reference proteome</keyword>
<dbReference type="InterPro" id="IPR011400">
    <property type="entry name" value="EIF3B"/>
</dbReference>
<reference evidence="6 7" key="1">
    <citation type="submission" date="2021-06" db="EMBL/GenBank/DDBJ databases">
        <authorList>
            <person name="Kallberg Y."/>
            <person name="Tangrot J."/>
            <person name="Rosling A."/>
        </authorList>
    </citation>
    <scope>NUCLEOTIDE SEQUENCE [LARGE SCALE GENOMIC DNA]</scope>
    <source>
        <strain evidence="6 7">120-4 pot B 10/14</strain>
    </source>
</reference>
<dbReference type="SUPFAM" id="SSF50960">
    <property type="entry name" value="TolB, C-terminal domain"/>
    <property type="match status" value="1"/>
</dbReference>
<evidence type="ECO:0000313" key="7">
    <source>
        <dbReference type="Proteomes" id="UP000789901"/>
    </source>
</evidence>
<dbReference type="EMBL" id="CAJVQB010043022">
    <property type="protein sequence ID" value="CAG8830875.1"/>
    <property type="molecule type" value="Genomic_DNA"/>
</dbReference>
<dbReference type="InterPro" id="IPR013979">
    <property type="entry name" value="TIF_beta_prop-like"/>
</dbReference>
<evidence type="ECO:0000256" key="3">
    <source>
        <dbReference type="ARBA" id="ARBA00022884"/>
    </source>
</evidence>
<feature type="domain" description="Translation initiation factor beta propellor-like" evidence="5">
    <location>
        <begin position="209"/>
        <end position="350"/>
    </location>
</feature>
<evidence type="ECO:0000256" key="4">
    <source>
        <dbReference type="ARBA" id="ARBA00022917"/>
    </source>
</evidence>